<accession>A0A3S0Y6I3</accession>
<keyword evidence="1" id="KW-0472">Membrane</keyword>
<keyword evidence="3" id="KW-1185">Reference proteome</keyword>
<dbReference type="OrthoDB" id="531764at2"/>
<reference evidence="2 3" key="1">
    <citation type="journal article" date="2019" name="Genome Biol. Evol.">
        <title>Day and night: Metabolic profiles and evolutionary relationships of six axenic non-marine cyanobacteria.</title>
        <authorList>
            <person name="Will S.E."/>
            <person name="Henke P."/>
            <person name="Boedeker C."/>
            <person name="Huang S."/>
            <person name="Brinkmann H."/>
            <person name="Rohde M."/>
            <person name="Jarek M."/>
            <person name="Friedl T."/>
            <person name="Seufert S."/>
            <person name="Schumacher M."/>
            <person name="Overmann J."/>
            <person name="Neumann-Schaal M."/>
            <person name="Petersen J."/>
        </authorList>
    </citation>
    <scope>NUCLEOTIDE SEQUENCE [LARGE SCALE GENOMIC DNA]</scope>
    <source>
        <strain evidence="2 3">PCC 6912</strain>
    </source>
</reference>
<dbReference type="Proteomes" id="UP000268857">
    <property type="component" value="Unassembled WGS sequence"/>
</dbReference>
<sequence length="93" mass="11156">MDIREHNILFYIVILIYLIMSYCFFTSWLELFLQDKEMNAVERSFSIVILVVATILWPIIVPFAYLELLRFHKKHKESIDRLMNESTSNIGDR</sequence>
<protein>
    <submittedName>
        <fullName evidence="2">Uncharacterized protein</fullName>
    </submittedName>
</protein>
<proteinExistence type="predicted"/>
<evidence type="ECO:0000313" key="3">
    <source>
        <dbReference type="Proteomes" id="UP000268857"/>
    </source>
</evidence>
<dbReference type="RefSeq" id="WP_016874401.1">
    <property type="nucleotide sequence ID" value="NZ_CP170746.1"/>
</dbReference>
<keyword evidence="1" id="KW-1133">Transmembrane helix</keyword>
<organism evidence="2 3">
    <name type="scientific">Chlorogloeopsis fritschii PCC 6912</name>
    <dbReference type="NCBI Taxonomy" id="211165"/>
    <lineage>
        <taxon>Bacteria</taxon>
        <taxon>Bacillati</taxon>
        <taxon>Cyanobacteriota</taxon>
        <taxon>Cyanophyceae</taxon>
        <taxon>Nostocales</taxon>
        <taxon>Chlorogloeopsidaceae</taxon>
        <taxon>Chlorogloeopsis</taxon>
    </lineage>
</organism>
<evidence type="ECO:0000313" key="2">
    <source>
        <dbReference type="EMBL" id="RUR86684.1"/>
    </source>
</evidence>
<comment type="caution">
    <text evidence="2">The sequence shown here is derived from an EMBL/GenBank/DDBJ whole genome shotgun (WGS) entry which is preliminary data.</text>
</comment>
<name>A0A3S0Y6I3_CHLFR</name>
<dbReference type="EMBL" id="RSCJ01000001">
    <property type="protein sequence ID" value="RUR86684.1"/>
    <property type="molecule type" value="Genomic_DNA"/>
</dbReference>
<dbReference type="AlphaFoldDB" id="A0A3S0Y6I3"/>
<feature type="transmembrane region" description="Helical" evidence="1">
    <location>
        <begin position="45"/>
        <end position="66"/>
    </location>
</feature>
<gene>
    <name evidence="2" type="ORF">PCC6912_01270</name>
</gene>
<keyword evidence="1" id="KW-0812">Transmembrane</keyword>
<evidence type="ECO:0000256" key="1">
    <source>
        <dbReference type="SAM" id="Phobius"/>
    </source>
</evidence>
<feature type="transmembrane region" description="Helical" evidence="1">
    <location>
        <begin position="9"/>
        <end position="33"/>
    </location>
</feature>